<keyword evidence="2" id="KW-0436">Ligase</keyword>
<comment type="similarity">
    <text evidence="1">Belongs to the ATP-dependent DNA ligase family.</text>
</comment>
<dbReference type="InterPro" id="IPR012310">
    <property type="entry name" value="DNA_ligase_ATP-dep_cent"/>
</dbReference>
<protein>
    <recommendedName>
        <fullName evidence="4">ATP-dependent DNA ligase family profile domain-containing protein</fullName>
    </recommendedName>
</protein>
<keyword evidence="6" id="KW-1185">Reference proteome</keyword>
<feature type="region of interest" description="Disordered" evidence="3">
    <location>
        <begin position="1"/>
        <end position="21"/>
    </location>
</feature>
<evidence type="ECO:0000313" key="6">
    <source>
        <dbReference type="Proteomes" id="UP001150907"/>
    </source>
</evidence>
<evidence type="ECO:0000256" key="2">
    <source>
        <dbReference type="ARBA" id="ARBA00022598"/>
    </source>
</evidence>
<name>A0A9W8EDL7_9FUNG</name>
<feature type="non-terminal residue" evidence="5">
    <location>
        <position position="55"/>
    </location>
</feature>
<evidence type="ECO:0000313" key="5">
    <source>
        <dbReference type="EMBL" id="KAJ1999913.1"/>
    </source>
</evidence>
<gene>
    <name evidence="5" type="ORF">H4R26_004857</name>
</gene>
<reference evidence="5" key="1">
    <citation type="submission" date="2022-07" db="EMBL/GenBank/DDBJ databases">
        <title>Phylogenomic reconstructions and comparative analyses of Kickxellomycotina fungi.</title>
        <authorList>
            <person name="Reynolds N.K."/>
            <person name="Stajich J.E."/>
            <person name="Barry K."/>
            <person name="Grigoriev I.V."/>
            <person name="Crous P."/>
            <person name="Smith M.E."/>
        </authorList>
    </citation>
    <scope>NUCLEOTIDE SEQUENCE</scope>
    <source>
        <strain evidence="5">IMI 214461</strain>
    </source>
</reference>
<evidence type="ECO:0000259" key="4">
    <source>
        <dbReference type="Pfam" id="PF01068"/>
    </source>
</evidence>
<dbReference type="AlphaFoldDB" id="A0A9W8EDL7"/>
<dbReference type="OrthoDB" id="206088at2759"/>
<dbReference type="GO" id="GO:0005524">
    <property type="term" value="F:ATP binding"/>
    <property type="evidence" value="ECO:0007669"/>
    <property type="project" value="InterPro"/>
</dbReference>
<organism evidence="5 6">
    <name type="scientific">Coemansia thaxteri</name>
    <dbReference type="NCBI Taxonomy" id="2663907"/>
    <lineage>
        <taxon>Eukaryota</taxon>
        <taxon>Fungi</taxon>
        <taxon>Fungi incertae sedis</taxon>
        <taxon>Zoopagomycota</taxon>
        <taxon>Kickxellomycotina</taxon>
        <taxon>Kickxellomycetes</taxon>
        <taxon>Kickxellales</taxon>
        <taxon>Kickxellaceae</taxon>
        <taxon>Coemansia</taxon>
    </lineage>
</organism>
<dbReference type="GO" id="GO:0006273">
    <property type="term" value="P:lagging strand elongation"/>
    <property type="evidence" value="ECO:0007669"/>
    <property type="project" value="TreeGrafter"/>
</dbReference>
<dbReference type="InterPro" id="IPR050191">
    <property type="entry name" value="ATP-dep_DNA_ligase"/>
</dbReference>
<comment type="caution">
    <text evidence="5">The sequence shown here is derived from an EMBL/GenBank/DDBJ whole genome shotgun (WGS) entry which is preliminary data.</text>
</comment>
<dbReference type="PANTHER" id="PTHR45674:SF4">
    <property type="entry name" value="DNA LIGASE 1"/>
    <property type="match status" value="1"/>
</dbReference>
<dbReference type="PANTHER" id="PTHR45674">
    <property type="entry name" value="DNA LIGASE 1/3 FAMILY MEMBER"/>
    <property type="match status" value="1"/>
</dbReference>
<evidence type="ECO:0000256" key="3">
    <source>
        <dbReference type="SAM" id="MobiDB-lite"/>
    </source>
</evidence>
<dbReference type="GO" id="GO:0003910">
    <property type="term" value="F:DNA ligase (ATP) activity"/>
    <property type="evidence" value="ECO:0007669"/>
    <property type="project" value="InterPro"/>
</dbReference>
<dbReference type="GO" id="GO:0006310">
    <property type="term" value="P:DNA recombination"/>
    <property type="evidence" value="ECO:0007669"/>
    <property type="project" value="InterPro"/>
</dbReference>
<dbReference type="Gene3D" id="3.30.470.30">
    <property type="entry name" value="DNA ligase/mRNA capping enzyme"/>
    <property type="match status" value="1"/>
</dbReference>
<proteinExistence type="inferred from homology"/>
<sequence length="55" mass="6020">MASGKIRSFQTLSSRKRKVGDESEITVGVCCFAFDLLYLNGEVSPPVTTLSELTH</sequence>
<dbReference type="Pfam" id="PF01068">
    <property type="entry name" value="DNA_ligase_A_M"/>
    <property type="match status" value="1"/>
</dbReference>
<dbReference type="EMBL" id="JANBQF010000616">
    <property type="protein sequence ID" value="KAJ1999913.1"/>
    <property type="molecule type" value="Genomic_DNA"/>
</dbReference>
<feature type="domain" description="ATP-dependent DNA ligase family profile" evidence="4">
    <location>
        <begin position="3"/>
        <end position="42"/>
    </location>
</feature>
<dbReference type="Proteomes" id="UP001150907">
    <property type="component" value="Unassembled WGS sequence"/>
</dbReference>
<dbReference type="SUPFAM" id="SSF56091">
    <property type="entry name" value="DNA ligase/mRNA capping enzyme, catalytic domain"/>
    <property type="match status" value="1"/>
</dbReference>
<evidence type="ECO:0000256" key="1">
    <source>
        <dbReference type="ARBA" id="ARBA00007572"/>
    </source>
</evidence>
<accession>A0A9W8EDL7</accession>
<dbReference type="GO" id="GO:0006281">
    <property type="term" value="P:DNA repair"/>
    <property type="evidence" value="ECO:0007669"/>
    <property type="project" value="InterPro"/>
</dbReference>